<dbReference type="InParanoid" id="A0A1X7SYB2"/>
<dbReference type="OMA" id="NINDWHP"/>
<dbReference type="PANTHER" id="PTHR10742">
    <property type="entry name" value="FLAVIN MONOAMINE OXIDASE"/>
    <property type="match status" value="1"/>
</dbReference>
<dbReference type="InterPro" id="IPR002937">
    <property type="entry name" value="Amino_oxidase"/>
</dbReference>
<dbReference type="Proteomes" id="UP000007879">
    <property type="component" value="Unassembled WGS sequence"/>
</dbReference>
<dbReference type="Pfam" id="PF01593">
    <property type="entry name" value="Amino_oxidase"/>
    <property type="match status" value="1"/>
</dbReference>
<dbReference type="KEGG" id="aqu:105315575"/>
<dbReference type="PANTHER" id="PTHR10742:SF313">
    <property type="entry name" value="AMINE OXIDASE"/>
    <property type="match status" value="1"/>
</dbReference>
<dbReference type="EnsemblMetazoa" id="XM_011410278.1">
    <property type="protein sequence ID" value="XP_011408580.1"/>
    <property type="gene ID" value="LOC105315575"/>
</dbReference>
<accession>A0A1X7SYB2</accession>
<evidence type="ECO:0000313" key="3">
    <source>
        <dbReference type="EnsemblMetazoa" id="Aqu2.1.07164_001"/>
    </source>
</evidence>
<dbReference type="Gene3D" id="3.50.50.60">
    <property type="entry name" value="FAD/NAD(P)-binding domain"/>
    <property type="match status" value="1"/>
</dbReference>
<dbReference type="GO" id="GO:0006598">
    <property type="term" value="P:polyamine catabolic process"/>
    <property type="evidence" value="ECO:0007669"/>
    <property type="project" value="TreeGrafter"/>
</dbReference>
<evidence type="ECO:0000259" key="2">
    <source>
        <dbReference type="Pfam" id="PF01593"/>
    </source>
</evidence>
<dbReference type="InterPro" id="IPR050281">
    <property type="entry name" value="Flavin_monoamine_oxidase"/>
</dbReference>
<dbReference type="OrthoDB" id="5046242at2759"/>
<reference evidence="3" key="2">
    <citation type="submission" date="2017-05" db="UniProtKB">
        <authorList>
            <consortium name="EnsemblMetazoa"/>
        </authorList>
    </citation>
    <scope>IDENTIFICATION</scope>
</reference>
<keyword evidence="4" id="KW-1185">Reference proteome</keyword>
<name>A0A1X7SYB2_AMPQE</name>
<dbReference type="STRING" id="400682.A0A1X7SYB2"/>
<gene>
    <name evidence="3" type="primary">105315575</name>
</gene>
<feature type="domain" description="Amine oxidase" evidence="2">
    <location>
        <begin position="38"/>
        <end position="109"/>
    </location>
</feature>
<evidence type="ECO:0000256" key="1">
    <source>
        <dbReference type="SAM" id="SignalP"/>
    </source>
</evidence>
<sequence length="202" mass="22127">MVLFVLVLISVVLITSASSLTCPSQKDAEVLIFGAGTAGVTAARVFNDHGLNSFKVLEAYGKIGGRIRNVAFKGVQIEVGANWIHEAPANTGSRSDNDNPIWTLARHSGCYVQGNEFQGSFTSSAIYMDLNDRQQFETVNADNIVTEYMTKYEEAIGTAGTNTVRQGLNINDWHPDSALKQVIEWSEFDFTYATTPENPVCH</sequence>
<dbReference type="SUPFAM" id="SSF51905">
    <property type="entry name" value="FAD/NAD(P)-binding domain"/>
    <property type="match status" value="1"/>
</dbReference>
<feature type="signal peptide" evidence="1">
    <location>
        <begin position="1"/>
        <end position="19"/>
    </location>
</feature>
<reference evidence="4" key="1">
    <citation type="journal article" date="2010" name="Nature">
        <title>The Amphimedon queenslandica genome and the evolution of animal complexity.</title>
        <authorList>
            <person name="Srivastava M."/>
            <person name="Simakov O."/>
            <person name="Chapman J."/>
            <person name="Fahey B."/>
            <person name="Gauthier M.E."/>
            <person name="Mitros T."/>
            <person name="Richards G.S."/>
            <person name="Conaco C."/>
            <person name="Dacre M."/>
            <person name="Hellsten U."/>
            <person name="Larroux C."/>
            <person name="Putnam N.H."/>
            <person name="Stanke M."/>
            <person name="Adamska M."/>
            <person name="Darling A."/>
            <person name="Degnan S.M."/>
            <person name="Oakley T.H."/>
            <person name="Plachetzki D.C."/>
            <person name="Zhai Y."/>
            <person name="Adamski M."/>
            <person name="Calcino A."/>
            <person name="Cummins S.F."/>
            <person name="Goodstein D.M."/>
            <person name="Harris C."/>
            <person name="Jackson D.J."/>
            <person name="Leys S.P."/>
            <person name="Shu S."/>
            <person name="Woodcroft B.J."/>
            <person name="Vervoort M."/>
            <person name="Kosik K.S."/>
            <person name="Manning G."/>
            <person name="Degnan B.M."/>
            <person name="Rokhsar D.S."/>
        </authorList>
    </citation>
    <scope>NUCLEOTIDE SEQUENCE [LARGE SCALE GENOMIC DNA]</scope>
</reference>
<dbReference type="InterPro" id="IPR036188">
    <property type="entry name" value="FAD/NAD-bd_sf"/>
</dbReference>
<feature type="chain" id="PRO_5010863532" description="Amine oxidase domain-containing protein" evidence="1">
    <location>
        <begin position="20"/>
        <end position="202"/>
    </location>
</feature>
<dbReference type="AlphaFoldDB" id="A0A1X7SYB2"/>
<organism evidence="3">
    <name type="scientific">Amphimedon queenslandica</name>
    <name type="common">Sponge</name>
    <dbReference type="NCBI Taxonomy" id="400682"/>
    <lineage>
        <taxon>Eukaryota</taxon>
        <taxon>Metazoa</taxon>
        <taxon>Porifera</taxon>
        <taxon>Demospongiae</taxon>
        <taxon>Heteroscleromorpha</taxon>
        <taxon>Haplosclerida</taxon>
        <taxon>Niphatidae</taxon>
        <taxon>Amphimedon</taxon>
    </lineage>
</organism>
<proteinExistence type="predicted"/>
<dbReference type="EnsemblMetazoa" id="Aqu2.1.07164_001">
    <property type="protein sequence ID" value="Aqu2.1.07164_001"/>
    <property type="gene ID" value="Aqu2.1.07164"/>
</dbReference>
<keyword evidence="1" id="KW-0732">Signal</keyword>
<dbReference type="GO" id="GO:0016491">
    <property type="term" value="F:oxidoreductase activity"/>
    <property type="evidence" value="ECO:0007669"/>
    <property type="project" value="InterPro"/>
</dbReference>
<protein>
    <recommendedName>
        <fullName evidence="2">Amine oxidase domain-containing protein</fullName>
    </recommendedName>
</protein>
<evidence type="ECO:0000313" key="4">
    <source>
        <dbReference type="Proteomes" id="UP000007879"/>
    </source>
</evidence>
<dbReference type="Gene3D" id="3.90.660.10">
    <property type="match status" value="1"/>
</dbReference>